<organism evidence="1 2">
    <name type="scientific">Paraburkholderia madseniana</name>
    <dbReference type="NCBI Taxonomy" id="2599607"/>
    <lineage>
        <taxon>Bacteria</taxon>
        <taxon>Pseudomonadati</taxon>
        <taxon>Pseudomonadota</taxon>
        <taxon>Betaproteobacteria</taxon>
        <taxon>Burkholderiales</taxon>
        <taxon>Burkholderiaceae</taxon>
        <taxon>Paraburkholderia</taxon>
    </lineage>
</organism>
<dbReference type="OrthoDB" id="9102133at2"/>
<accession>A0A6N6WAJ5</accession>
<proteinExistence type="predicted"/>
<dbReference type="AlphaFoldDB" id="A0A6N6WAJ5"/>
<name>A0A6N6WAJ5_9BURK</name>
<reference evidence="1 2" key="1">
    <citation type="journal article" date="2020" name="Int. J. Syst. Evol. Microbiol.">
        <title>Paraburkholderia madseniana sp. nov., a phenolic acid-degrading bacterium isolated from acidic forest soil.</title>
        <authorList>
            <person name="Wilhelm R.C."/>
            <person name="Murphy S.J.L."/>
            <person name="Feriancek N.M."/>
            <person name="Karasz D.C."/>
            <person name="DeRito C.M."/>
            <person name="Newman J.D."/>
            <person name="Buckley D.H."/>
        </authorList>
    </citation>
    <scope>NUCLEOTIDE SEQUENCE [LARGE SCALE GENOMIC DNA]</scope>
    <source>
        <strain evidence="1 2">RP11</strain>
    </source>
</reference>
<comment type="caution">
    <text evidence="1">The sequence shown here is derived from an EMBL/GenBank/DDBJ whole genome shotgun (WGS) entry which is preliminary data.</text>
</comment>
<dbReference type="RefSeq" id="WP_154563513.1">
    <property type="nucleotide sequence ID" value="NZ_VOSW01000050.1"/>
</dbReference>
<protein>
    <submittedName>
        <fullName evidence="1">Uncharacterized protein</fullName>
    </submittedName>
</protein>
<gene>
    <name evidence="1" type="ORF">FSO04_24975</name>
</gene>
<dbReference type="EMBL" id="VOSW01000050">
    <property type="protein sequence ID" value="KAE8757201.1"/>
    <property type="molecule type" value="Genomic_DNA"/>
</dbReference>
<sequence>MADNYETTREIEIELNGSRYRGRYRVMSGTVIVYYENEIKFADCGMNGPEVVAKWLLTDLSRRLEAKKRKSAGS</sequence>
<evidence type="ECO:0000313" key="1">
    <source>
        <dbReference type="EMBL" id="KAE8757201.1"/>
    </source>
</evidence>
<evidence type="ECO:0000313" key="2">
    <source>
        <dbReference type="Proteomes" id="UP000463700"/>
    </source>
</evidence>
<dbReference type="Proteomes" id="UP000463700">
    <property type="component" value="Unassembled WGS sequence"/>
</dbReference>